<name>A0A8S0PAV8_OLEEU</name>
<gene>
    <name evidence="1" type="ORF">OLEA9_A062107</name>
</gene>
<dbReference type="Gramene" id="OE9A062107T2">
    <property type="protein sequence ID" value="OE9A062107C2"/>
    <property type="gene ID" value="OE9A062107"/>
</dbReference>
<protein>
    <submittedName>
        <fullName evidence="1">Uncharacterized protein</fullName>
    </submittedName>
</protein>
<accession>A0A8S0PAV8</accession>
<dbReference type="Proteomes" id="UP000594638">
    <property type="component" value="Unassembled WGS sequence"/>
</dbReference>
<dbReference type="EMBL" id="CACTIH010000022">
    <property type="protein sequence ID" value="CAA2935157.1"/>
    <property type="molecule type" value="Genomic_DNA"/>
</dbReference>
<evidence type="ECO:0000313" key="1">
    <source>
        <dbReference type="EMBL" id="CAA2935157.1"/>
    </source>
</evidence>
<proteinExistence type="predicted"/>
<evidence type="ECO:0000313" key="2">
    <source>
        <dbReference type="Proteomes" id="UP000594638"/>
    </source>
</evidence>
<organism evidence="1 2">
    <name type="scientific">Olea europaea subsp. europaea</name>
    <dbReference type="NCBI Taxonomy" id="158383"/>
    <lineage>
        <taxon>Eukaryota</taxon>
        <taxon>Viridiplantae</taxon>
        <taxon>Streptophyta</taxon>
        <taxon>Embryophyta</taxon>
        <taxon>Tracheophyta</taxon>
        <taxon>Spermatophyta</taxon>
        <taxon>Magnoliopsida</taxon>
        <taxon>eudicotyledons</taxon>
        <taxon>Gunneridae</taxon>
        <taxon>Pentapetalae</taxon>
        <taxon>asterids</taxon>
        <taxon>lamiids</taxon>
        <taxon>Lamiales</taxon>
        <taxon>Oleaceae</taxon>
        <taxon>Oleeae</taxon>
        <taxon>Olea</taxon>
    </lineage>
</organism>
<dbReference type="AlphaFoldDB" id="A0A8S0PAV8"/>
<comment type="caution">
    <text evidence="1">The sequence shown here is derived from an EMBL/GenBank/DDBJ whole genome shotgun (WGS) entry which is preliminary data.</text>
</comment>
<sequence length="126" mass="14620">MFTMTISTNQYSHNSDREAIARVNQRKKQQDQQRHYSLGCHYTSRQQRRRWNGLCPAMLLRSLSAQRHHVCHRHLKVINVVHLQRCLLFSAVILLCTSLSQCTPEKNFHHCCGIGAQRSPKSGPEI</sequence>
<reference evidence="1 2" key="1">
    <citation type="submission" date="2019-12" db="EMBL/GenBank/DDBJ databases">
        <authorList>
            <person name="Alioto T."/>
            <person name="Alioto T."/>
            <person name="Gomez Garrido J."/>
        </authorList>
    </citation>
    <scope>NUCLEOTIDE SEQUENCE [LARGE SCALE GENOMIC DNA]</scope>
</reference>
<keyword evidence="2" id="KW-1185">Reference proteome</keyword>